<dbReference type="OrthoDB" id="2148490at2759"/>
<comment type="similarity">
    <text evidence="5">Belongs to the OXA1/ALB3/YidC family.</text>
</comment>
<feature type="transmembrane region" description="Helical" evidence="6">
    <location>
        <begin position="170"/>
        <end position="191"/>
    </location>
</feature>
<dbReference type="CDD" id="cd20069">
    <property type="entry name" value="5TM_Oxa1-like"/>
    <property type="match status" value="1"/>
</dbReference>
<feature type="transmembrane region" description="Helical" evidence="6">
    <location>
        <begin position="229"/>
        <end position="250"/>
    </location>
</feature>
<evidence type="ECO:0000313" key="8">
    <source>
        <dbReference type="EMBL" id="KOX73223.1"/>
    </source>
</evidence>
<evidence type="ECO:0000256" key="5">
    <source>
        <dbReference type="RuleBase" id="RU003945"/>
    </source>
</evidence>
<evidence type="ECO:0000256" key="3">
    <source>
        <dbReference type="ARBA" id="ARBA00022989"/>
    </source>
</evidence>
<dbReference type="STRING" id="166423.A0A0M9A081"/>
<gene>
    <name evidence="8" type="ORF">WN51_00334</name>
</gene>
<dbReference type="AlphaFoldDB" id="A0A0M9A081"/>
<sequence>LHQRLHPKILKTPVLCNKSIVLTKISNNYPIPANHVRQYSNSGATIVNDTLRYNNGIFQIISESIIVEWVTEAFRFMHYQTGLPWWASILLTTILSRTFINLPLNILDLHNKAKQQNLKGEMMDIAERIRKQVDREAVLSQLSAARTIYLYTCEFSKEQKKLYIRENCHPFKSVAIVLLQAPIWISFSVAIRNMCFMLPQIDPATVKDFQELSTGGFGWIQNLTDIDHFFIFPILFGLSNLVLMEVNYMLFRVTDSRFNRIYKNFCRILILCFVPLMSWLPSCLSLFWVTNNLCAMSQSLLLLSPKVRRLFRIPKTDIEHRHPYEKLQERLLDVFYLKKSTKV</sequence>
<comment type="subcellular location">
    <subcellularLocation>
        <location evidence="1 5">Membrane</location>
        <topology evidence="1 5">Multi-pass membrane protein</topology>
    </subcellularLocation>
</comment>
<feature type="non-terminal residue" evidence="8">
    <location>
        <position position="1"/>
    </location>
</feature>
<evidence type="ECO:0000256" key="1">
    <source>
        <dbReference type="ARBA" id="ARBA00004141"/>
    </source>
</evidence>
<dbReference type="GO" id="GO:0032979">
    <property type="term" value="P:protein insertion into mitochondrial inner membrane from matrix"/>
    <property type="evidence" value="ECO:0007669"/>
    <property type="project" value="TreeGrafter"/>
</dbReference>
<keyword evidence="3 6" id="KW-1133">Transmembrane helix</keyword>
<dbReference type="GO" id="GO:0032977">
    <property type="term" value="F:membrane insertase activity"/>
    <property type="evidence" value="ECO:0007669"/>
    <property type="project" value="InterPro"/>
</dbReference>
<dbReference type="PANTHER" id="PTHR12428">
    <property type="entry name" value="OXA1"/>
    <property type="match status" value="1"/>
</dbReference>
<name>A0A0M9A081_9HYME</name>
<dbReference type="Proteomes" id="UP000053105">
    <property type="component" value="Unassembled WGS sequence"/>
</dbReference>
<dbReference type="GO" id="GO:0005743">
    <property type="term" value="C:mitochondrial inner membrane"/>
    <property type="evidence" value="ECO:0007669"/>
    <property type="project" value="TreeGrafter"/>
</dbReference>
<organism evidence="8 9">
    <name type="scientific">Melipona quadrifasciata</name>
    <dbReference type="NCBI Taxonomy" id="166423"/>
    <lineage>
        <taxon>Eukaryota</taxon>
        <taxon>Metazoa</taxon>
        <taxon>Ecdysozoa</taxon>
        <taxon>Arthropoda</taxon>
        <taxon>Hexapoda</taxon>
        <taxon>Insecta</taxon>
        <taxon>Pterygota</taxon>
        <taxon>Neoptera</taxon>
        <taxon>Endopterygota</taxon>
        <taxon>Hymenoptera</taxon>
        <taxon>Apocrita</taxon>
        <taxon>Aculeata</taxon>
        <taxon>Apoidea</taxon>
        <taxon>Anthophila</taxon>
        <taxon>Apidae</taxon>
        <taxon>Melipona</taxon>
    </lineage>
</organism>
<protein>
    <submittedName>
        <fullName evidence="8">Mitochondrial inner membrane protein COX18</fullName>
    </submittedName>
</protein>
<dbReference type="InterPro" id="IPR001708">
    <property type="entry name" value="YidC/ALB3/OXA1/COX18"/>
</dbReference>
<evidence type="ECO:0000256" key="2">
    <source>
        <dbReference type="ARBA" id="ARBA00022692"/>
    </source>
</evidence>
<dbReference type="Pfam" id="PF02096">
    <property type="entry name" value="60KD_IMP"/>
    <property type="match status" value="1"/>
</dbReference>
<evidence type="ECO:0000256" key="4">
    <source>
        <dbReference type="ARBA" id="ARBA00023136"/>
    </source>
</evidence>
<keyword evidence="4 6" id="KW-0472">Membrane</keyword>
<feature type="domain" description="Membrane insertase YidC/Oxa/ALB C-terminal" evidence="7">
    <location>
        <begin position="85"/>
        <end position="301"/>
    </location>
</feature>
<evidence type="ECO:0000259" key="7">
    <source>
        <dbReference type="Pfam" id="PF02096"/>
    </source>
</evidence>
<feature type="transmembrane region" description="Helical" evidence="6">
    <location>
        <begin position="85"/>
        <end position="107"/>
    </location>
</feature>
<keyword evidence="2 5" id="KW-0812">Transmembrane</keyword>
<proteinExistence type="inferred from homology"/>
<feature type="transmembrane region" description="Helical" evidence="6">
    <location>
        <begin position="262"/>
        <end position="280"/>
    </location>
</feature>
<dbReference type="GO" id="GO:0033617">
    <property type="term" value="P:mitochondrial respiratory chain complex IV assembly"/>
    <property type="evidence" value="ECO:0007669"/>
    <property type="project" value="TreeGrafter"/>
</dbReference>
<evidence type="ECO:0000256" key="6">
    <source>
        <dbReference type="SAM" id="Phobius"/>
    </source>
</evidence>
<keyword evidence="9" id="KW-1185">Reference proteome</keyword>
<accession>A0A0M9A081</accession>
<dbReference type="InterPro" id="IPR028055">
    <property type="entry name" value="YidC/Oxa/ALB_C"/>
</dbReference>
<dbReference type="EMBL" id="KQ435801">
    <property type="protein sequence ID" value="KOX73223.1"/>
    <property type="molecule type" value="Genomic_DNA"/>
</dbReference>
<evidence type="ECO:0000313" key="9">
    <source>
        <dbReference type="Proteomes" id="UP000053105"/>
    </source>
</evidence>
<reference evidence="8 9" key="1">
    <citation type="submission" date="2015-07" db="EMBL/GenBank/DDBJ databases">
        <title>The genome of Melipona quadrifasciata.</title>
        <authorList>
            <person name="Pan H."/>
            <person name="Kapheim K."/>
        </authorList>
    </citation>
    <scope>NUCLEOTIDE SEQUENCE [LARGE SCALE GENOMIC DNA]</scope>
    <source>
        <strain evidence="8">0111107301</strain>
        <tissue evidence="8">Whole body</tissue>
    </source>
</reference>
<dbReference type="PANTHER" id="PTHR12428:SF65">
    <property type="entry name" value="CYTOCHROME C OXIDASE ASSEMBLY PROTEIN COX18, MITOCHONDRIAL"/>
    <property type="match status" value="1"/>
</dbReference>